<evidence type="ECO:0000313" key="2">
    <source>
        <dbReference type="Proteomes" id="UP000004509"/>
    </source>
</evidence>
<dbReference type="EMBL" id="ACYH01000061">
    <property type="protein sequence ID" value="EEV19332.1"/>
    <property type="molecule type" value="Genomic_DNA"/>
</dbReference>
<accession>C8PTC7</accession>
<reference evidence="1 2" key="1">
    <citation type="submission" date="2009-07" db="EMBL/GenBank/DDBJ databases">
        <authorList>
            <person name="Madupu R."/>
            <person name="Sebastian Y."/>
            <person name="Durkin A.S."/>
            <person name="Torralba M."/>
            <person name="Methe B."/>
            <person name="Sutton G.G."/>
            <person name="Strausberg R.L."/>
            <person name="Nelson K.E."/>
        </authorList>
    </citation>
    <scope>NUCLEOTIDE SEQUENCE [LARGE SCALE GENOMIC DNA]</scope>
    <source>
        <strain evidence="1 2">ATCC 35580</strain>
    </source>
</reference>
<feature type="non-terminal residue" evidence="1">
    <location>
        <position position="37"/>
    </location>
</feature>
<protein>
    <submittedName>
        <fullName evidence="1">Uncharacterized protein</fullName>
    </submittedName>
</protein>
<gene>
    <name evidence="1" type="ORF">TREVI0001_1981</name>
</gene>
<name>C8PTC7_9SPIR</name>
<comment type="caution">
    <text evidence="1">The sequence shown here is derived from an EMBL/GenBank/DDBJ whole genome shotgun (WGS) entry which is preliminary data.</text>
</comment>
<dbReference type="Proteomes" id="UP000004509">
    <property type="component" value="Unassembled WGS sequence"/>
</dbReference>
<evidence type="ECO:0000313" key="1">
    <source>
        <dbReference type="EMBL" id="EEV19332.1"/>
    </source>
</evidence>
<dbReference type="STRING" id="596324.TREVI0001_1981"/>
<sequence length="37" mass="4232">MCEILNKISHRRKATAKNIFDAVALTRGQYRLSILTV</sequence>
<organism evidence="1 2">
    <name type="scientific">Treponema vincentii ATCC 35580</name>
    <dbReference type="NCBI Taxonomy" id="596324"/>
    <lineage>
        <taxon>Bacteria</taxon>
        <taxon>Pseudomonadati</taxon>
        <taxon>Spirochaetota</taxon>
        <taxon>Spirochaetia</taxon>
        <taxon>Spirochaetales</taxon>
        <taxon>Treponemataceae</taxon>
        <taxon>Treponema</taxon>
    </lineage>
</organism>
<dbReference type="AlphaFoldDB" id="C8PTC7"/>
<proteinExistence type="predicted"/>